<gene>
    <name evidence="9" type="ORF">76h13orf38</name>
</gene>
<comment type="subcellular location">
    <subcellularLocation>
        <location evidence="1">Membrane</location>
        <topology evidence="1">Multi-pass membrane protein</topology>
    </subcellularLocation>
</comment>
<evidence type="ECO:0000256" key="5">
    <source>
        <dbReference type="ARBA" id="ARBA00022989"/>
    </source>
</evidence>
<dbReference type="PANTHER" id="PTHR42751">
    <property type="entry name" value="SODIUM/HYDROGEN EXCHANGER FAMILY/TRKA DOMAIN PROTEIN"/>
    <property type="match status" value="1"/>
</dbReference>
<keyword evidence="3" id="KW-0813">Transport</keyword>
<comment type="similarity">
    <text evidence="2">Belongs to the monovalent cation:proton antiporter 2 (CPA2) transporter (TC 2.A.37) family.</text>
</comment>
<feature type="transmembrane region" description="Helical" evidence="7">
    <location>
        <begin position="46"/>
        <end position="66"/>
    </location>
</feature>
<dbReference type="AlphaFoldDB" id="D4N786"/>
<feature type="transmembrane region" description="Helical" evidence="7">
    <location>
        <begin position="20"/>
        <end position="39"/>
    </location>
</feature>
<feature type="transmembrane region" description="Helical" evidence="7">
    <location>
        <begin position="133"/>
        <end position="151"/>
    </location>
</feature>
<dbReference type="Pfam" id="PF00999">
    <property type="entry name" value="Na_H_Exchanger"/>
    <property type="match status" value="1"/>
</dbReference>
<keyword evidence="4 7" id="KW-0812">Transmembrane</keyword>
<sequence>MGSNILDFSHLITQLGSTFLIQDFAVVMIVAAVMVFVTHKLKQPMVIGYLLAGMVIGPFTPPFSLIHDVSTINTLAELGIIILLFVIGTEFPITKLKSVGRISLIVGIAESLGTLLITFFVGQTLGFSQFDSMFLALAMSVTSTVVTVKILEELNMINEKSSVLIMGILIVEDVIVITMLGILQSLALTAAVSFVQVILSVGIVVGFIAGILILGSRYLPPLIDKLARKTDYSVLIIVILGLAFGLSFGAIELGLSPVIGAFLAGVLVAESNSAGIARVITIPLRDVFAALFFVSVGALVDVSKIPLFIIPALILIVTSFAAKMIIVIPCLIKAGYDTTTAVRTGLGLSSARGEMSLIVGKGGQDVGAVSSYILPILGVVTIVTTFVTPYILKLGTKLNISSNTTEDKK</sequence>
<feature type="transmembrane region" description="Helical" evidence="7">
    <location>
        <begin position="276"/>
        <end position="300"/>
    </location>
</feature>
<dbReference type="EMBL" id="GU059108">
    <property type="protein sequence ID" value="ACY24572.1"/>
    <property type="molecule type" value="Genomic_DNA"/>
</dbReference>
<organism evidence="9">
    <name type="scientific">uncultured crenarchaeote 76h13</name>
    <dbReference type="NCBI Taxonomy" id="684059"/>
    <lineage>
        <taxon>Archaea</taxon>
        <taxon>Thermoproteota</taxon>
        <taxon>environmental samples</taxon>
    </lineage>
</organism>
<reference evidence="9" key="1">
    <citation type="journal article" date="2010" name="Environ. Microbiol.">
        <title>Homologues of nitrite reductases in ammonia-oxidizing archaea: diversity and genomic context.</title>
        <authorList>
            <person name="Bartossek R."/>
            <person name="Nicol G.W."/>
            <person name="Lanzen A."/>
            <person name="Klenk H.P."/>
            <person name="Schleper C."/>
        </authorList>
    </citation>
    <scope>NUCLEOTIDE SEQUENCE</scope>
</reference>
<dbReference type="InterPro" id="IPR006153">
    <property type="entry name" value="Cation/H_exchanger_TM"/>
</dbReference>
<accession>D4N786</accession>
<dbReference type="Gene3D" id="1.20.1530.20">
    <property type="match status" value="1"/>
</dbReference>
<evidence type="ECO:0000259" key="8">
    <source>
        <dbReference type="Pfam" id="PF00999"/>
    </source>
</evidence>
<evidence type="ECO:0000256" key="2">
    <source>
        <dbReference type="ARBA" id="ARBA00005551"/>
    </source>
</evidence>
<evidence type="ECO:0000256" key="1">
    <source>
        <dbReference type="ARBA" id="ARBA00004141"/>
    </source>
</evidence>
<evidence type="ECO:0000256" key="7">
    <source>
        <dbReference type="SAM" id="Phobius"/>
    </source>
</evidence>
<feature type="transmembrane region" description="Helical" evidence="7">
    <location>
        <begin position="103"/>
        <end position="121"/>
    </location>
</feature>
<dbReference type="PANTHER" id="PTHR42751:SF3">
    <property type="entry name" value="SODIUM_GLUTAMATE SYMPORTER"/>
    <property type="match status" value="1"/>
</dbReference>
<evidence type="ECO:0000313" key="9">
    <source>
        <dbReference type="EMBL" id="ACY24572.1"/>
    </source>
</evidence>
<name>D4N786_9CREN</name>
<evidence type="ECO:0000256" key="3">
    <source>
        <dbReference type="ARBA" id="ARBA00022448"/>
    </source>
</evidence>
<keyword evidence="5 7" id="KW-1133">Transmembrane helix</keyword>
<protein>
    <submittedName>
        <fullName evidence="9">Sodium/hydrogen exchanger</fullName>
    </submittedName>
</protein>
<feature type="transmembrane region" description="Helical" evidence="7">
    <location>
        <begin position="234"/>
        <end position="264"/>
    </location>
</feature>
<keyword evidence="6 7" id="KW-0472">Membrane</keyword>
<dbReference type="GO" id="GO:0016020">
    <property type="term" value="C:membrane"/>
    <property type="evidence" value="ECO:0007669"/>
    <property type="project" value="UniProtKB-SubCell"/>
</dbReference>
<feature type="transmembrane region" description="Helical" evidence="7">
    <location>
        <begin position="372"/>
        <end position="392"/>
    </location>
</feature>
<evidence type="ECO:0000256" key="4">
    <source>
        <dbReference type="ARBA" id="ARBA00022692"/>
    </source>
</evidence>
<feature type="transmembrane region" description="Helical" evidence="7">
    <location>
        <begin position="307"/>
        <end position="328"/>
    </location>
</feature>
<dbReference type="GO" id="GO:1902600">
    <property type="term" value="P:proton transmembrane transport"/>
    <property type="evidence" value="ECO:0007669"/>
    <property type="project" value="InterPro"/>
</dbReference>
<feature type="transmembrane region" description="Helical" evidence="7">
    <location>
        <begin position="72"/>
        <end position="91"/>
    </location>
</feature>
<dbReference type="InterPro" id="IPR038770">
    <property type="entry name" value="Na+/solute_symporter_sf"/>
</dbReference>
<proteinExistence type="inferred from homology"/>
<feature type="transmembrane region" description="Helical" evidence="7">
    <location>
        <begin position="163"/>
        <end position="187"/>
    </location>
</feature>
<feature type="domain" description="Cation/H+ exchanger transmembrane" evidence="8">
    <location>
        <begin position="30"/>
        <end position="393"/>
    </location>
</feature>
<evidence type="ECO:0000256" key="6">
    <source>
        <dbReference type="ARBA" id="ARBA00023136"/>
    </source>
</evidence>
<dbReference type="GO" id="GO:0015297">
    <property type="term" value="F:antiporter activity"/>
    <property type="evidence" value="ECO:0007669"/>
    <property type="project" value="InterPro"/>
</dbReference>
<feature type="transmembrane region" description="Helical" evidence="7">
    <location>
        <begin position="193"/>
        <end position="214"/>
    </location>
</feature>